<dbReference type="AlphaFoldDB" id="A0AA38DSX6"/>
<gene>
    <name evidence="2" type="ORF">JAW44_002096</name>
</gene>
<evidence type="ECO:0000313" key="2">
    <source>
        <dbReference type="EMBL" id="HAT7592365.1"/>
    </source>
</evidence>
<feature type="region of interest" description="Disordered" evidence="1">
    <location>
        <begin position="1"/>
        <end position="24"/>
    </location>
</feature>
<organism evidence="2 3">
    <name type="scientific">Citrobacter werkmanii</name>
    <dbReference type="NCBI Taxonomy" id="67827"/>
    <lineage>
        <taxon>Bacteria</taxon>
        <taxon>Pseudomonadati</taxon>
        <taxon>Pseudomonadota</taxon>
        <taxon>Gammaproteobacteria</taxon>
        <taxon>Enterobacterales</taxon>
        <taxon>Enterobacteriaceae</taxon>
        <taxon>Citrobacter</taxon>
        <taxon>Citrobacter freundii complex</taxon>
    </lineage>
</organism>
<dbReference type="RefSeq" id="WP_137365229.1">
    <property type="nucleotide sequence ID" value="NZ_JAVRFM010000002.1"/>
</dbReference>
<dbReference type="EMBL" id="DACUGV010000002">
    <property type="protein sequence ID" value="HAT7592365.1"/>
    <property type="molecule type" value="Genomic_DNA"/>
</dbReference>
<dbReference type="Proteomes" id="UP000867745">
    <property type="component" value="Unassembled WGS sequence"/>
</dbReference>
<evidence type="ECO:0000313" key="3">
    <source>
        <dbReference type="Proteomes" id="UP000867745"/>
    </source>
</evidence>
<accession>A0AA38DSX6</accession>
<name>A0AA38DSX6_9ENTR</name>
<sequence>MSEEMSEEPAESVAAKRQTATRWRDKKEDVALAVNFIYQGIVSRQSGNSHCGAAIKMKQA</sequence>
<feature type="compositionally biased region" description="Acidic residues" evidence="1">
    <location>
        <begin position="1"/>
        <end position="10"/>
    </location>
</feature>
<protein>
    <submittedName>
        <fullName evidence="2">Uncharacterized protein</fullName>
    </submittedName>
</protein>
<evidence type="ECO:0000256" key="1">
    <source>
        <dbReference type="SAM" id="MobiDB-lite"/>
    </source>
</evidence>
<comment type="caution">
    <text evidence="2">The sequence shown here is derived from an EMBL/GenBank/DDBJ whole genome shotgun (WGS) entry which is preliminary data.</text>
</comment>
<reference evidence="2" key="1">
    <citation type="journal article" date="2018" name="Genome Biol.">
        <title>SKESA: strategic k-mer extension for scrupulous assemblies.</title>
        <authorList>
            <person name="Souvorov A."/>
            <person name="Agarwala R."/>
            <person name="Lipman D.J."/>
        </authorList>
    </citation>
    <scope>NUCLEOTIDE SEQUENCE</scope>
    <source>
        <strain evidence="2">RS189</strain>
    </source>
</reference>
<reference evidence="2" key="2">
    <citation type="submission" date="2020-11" db="EMBL/GenBank/DDBJ databases">
        <authorList>
            <consortium name="NCBI Pathogen Detection Project"/>
        </authorList>
    </citation>
    <scope>NUCLEOTIDE SEQUENCE</scope>
    <source>
        <strain evidence="2">RS189</strain>
    </source>
</reference>
<proteinExistence type="predicted"/>